<feature type="transmembrane region" description="Helical" evidence="1">
    <location>
        <begin position="194"/>
        <end position="217"/>
    </location>
</feature>
<accession>A0A7S3L5A1</accession>
<feature type="transmembrane region" description="Helical" evidence="1">
    <location>
        <begin position="49"/>
        <end position="70"/>
    </location>
</feature>
<reference evidence="2" key="1">
    <citation type="submission" date="2021-01" db="EMBL/GenBank/DDBJ databases">
        <authorList>
            <person name="Corre E."/>
            <person name="Pelletier E."/>
            <person name="Niang G."/>
            <person name="Scheremetjew M."/>
            <person name="Finn R."/>
            <person name="Kale V."/>
            <person name="Holt S."/>
            <person name="Cochrane G."/>
            <person name="Meng A."/>
            <person name="Brown T."/>
            <person name="Cohen L."/>
        </authorList>
    </citation>
    <scope>NUCLEOTIDE SEQUENCE</scope>
    <source>
        <strain evidence="2">CCMP127</strain>
    </source>
</reference>
<dbReference type="EMBL" id="HBIM01011814">
    <property type="protein sequence ID" value="CAE0412504.1"/>
    <property type="molecule type" value="Transcribed_RNA"/>
</dbReference>
<evidence type="ECO:0000313" key="2">
    <source>
        <dbReference type="EMBL" id="CAE0412504.1"/>
    </source>
</evidence>
<keyword evidence="1" id="KW-1133">Transmembrane helix</keyword>
<dbReference type="AlphaFoldDB" id="A0A7S3L5A1"/>
<keyword evidence="1" id="KW-0472">Membrane</keyword>
<feature type="transmembrane region" description="Helical" evidence="1">
    <location>
        <begin position="172"/>
        <end position="188"/>
    </location>
</feature>
<evidence type="ECO:0000256" key="1">
    <source>
        <dbReference type="SAM" id="Phobius"/>
    </source>
</evidence>
<feature type="transmembrane region" description="Helical" evidence="1">
    <location>
        <begin position="91"/>
        <end position="112"/>
    </location>
</feature>
<name>A0A7S3L5A1_9STRA</name>
<feature type="transmembrane region" description="Helical" evidence="1">
    <location>
        <begin position="12"/>
        <end position="34"/>
    </location>
</feature>
<proteinExistence type="predicted"/>
<organism evidence="2">
    <name type="scientific">Amphora coffeiformis</name>
    <dbReference type="NCBI Taxonomy" id="265554"/>
    <lineage>
        <taxon>Eukaryota</taxon>
        <taxon>Sar</taxon>
        <taxon>Stramenopiles</taxon>
        <taxon>Ochrophyta</taxon>
        <taxon>Bacillariophyta</taxon>
        <taxon>Bacillariophyceae</taxon>
        <taxon>Bacillariophycidae</taxon>
        <taxon>Thalassiophysales</taxon>
        <taxon>Catenulaceae</taxon>
        <taxon>Amphora</taxon>
    </lineage>
</organism>
<keyword evidence="1" id="KW-0812">Transmembrane</keyword>
<protein>
    <submittedName>
        <fullName evidence="2">Uncharacterized protein</fullName>
    </submittedName>
</protein>
<gene>
    <name evidence="2" type="ORF">ACOF00016_LOCUS9767</name>
</gene>
<feature type="transmembrane region" description="Helical" evidence="1">
    <location>
        <begin position="124"/>
        <end position="145"/>
    </location>
</feature>
<sequence>MRMRSLFRWHLGASLLFLFGTLTPVIIYAYFYFYKEEKETRILYMVTEAVSWTLMAAHVLPEFVVDLNTFPGRSRKFSHFRYGPTPCPNMVQSLVFAAACFFQGVFYYSIWSDGEVGADEEEKISLLVLNAIAAHLWLVSGILAVRSIGFRCFCCGTSHVVSGGLEQSMNDFFVFSTVLLWISSYMFFFEELEIGAYALHILVRCVWALLALFYVGMDIVEIATNRRHSSSAPATPLTRRTNDIV</sequence>